<keyword evidence="2" id="KW-0723">Serine/threonine-protein kinase</keyword>
<accession>A0AAU8DT77</accession>
<protein>
    <recommendedName>
        <fullName evidence="1">non-specific serine/threonine protein kinase</fullName>
        <ecNumber evidence="1">2.7.11.1</ecNumber>
    </recommendedName>
</protein>
<dbReference type="InterPro" id="IPR017441">
    <property type="entry name" value="Protein_kinase_ATP_BS"/>
</dbReference>
<dbReference type="SUPFAM" id="SSF56112">
    <property type="entry name" value="Protein kinase-like (PK-like)"/>
    <property type="match status" value="1"/>
</dbReference>
<feature type="binding site" evidence="7">
    <location>
        <position position="42"/>
    </location>
    <ligand>
        <name>ATP</name>
        <dbReference type="ChEBI" id="CHEBI:30616"/>
    </ligand>
</feature>
<evidence type="ECO:0000256" key="6">
    <source>
        <dbReference type="ARBA" id="ARBA00022840"/>
    </source>
</evidence>
<keyword evidence="6 7" id="KW-0067">ATP-binding</keyword>
<evidence type="ECO:0000313" key="10">
    <source>
        <dbReference type="EMBL" id="XCG65049.1"/>
    </source>
</evidence>
<gene>
    <name evidence="10" type="ORF">ABLG96_07040</name>
</gene>
<dbReference type="Pfam" id="PF00069">
    <property type="entry name" value="Pkinase"/>
    <property type="match status" value="1"/>
</dbReference>
<evidence type="ECO:0000256" key="3">
    <source>
        <dbReference type="ARBA" id="ARBA00022679"/>
    </source>
</evidence>
<keyword evidence="4 7" id="KW-0547">Nucleotide-binding</keyword>
<dbReference type="GO" id="GO:0005524">
    <property type="term" value="F:ATP binding"/>
    <property type="evidence" value="ECO:0007669"/>
    <property type="project" value="UniProtKB-UniRule"/>
</dbReference>
<keyword evidence="5 10" id="KW-0418">Kinase</keyword>
<feature type="compositionally biased region" description="Low complexity" evidence="8">
    <location>
        <begin position="343"/>
        <end position="357"/>
    </location>
</feature>
<dbReference type="PROSITE" id="PS00108">
    <property type="entry name" value="PROTEIN_KINASE_ST"/>
    <property type="match status" value="1"/>
</dbReference>
<evidence type="ECO:0000256" key="4">
    <source>
        <dbReference type="ARBA" id="ARBA00022741"/>
    </source>
</evidence>
<dbReference type="RefSeq" id="WP_353650660.1">
    <property type="nucleotide sequence ID" value="NZ_CP159218.1"/>
</dbReference>
<dbReference type="PROSITE" id="PS00107">
    <property type="entry name" value="PROTEIN_KINASE_ATP"/>
    <property type="match status" value="1"/>
</dbReference>
<proteinExistence type="predicted"/>
<dbReference type="PANTHER" id="PTHR43289">
    <property type="entry name" value="MITOGEN-ACTIVATED PROTEIN KINASE KINASE KINASE 20-RELATED"/>
    <property type="match status" value="1"/>
</dbReference>
<dbReference type="PROSITE" id="PS50011">
    <property type="entry name" value="PROTEIN_KINASE_DOM"/>
    <property type="match status" value="1"/>
</dbReference>
<dbReference type="EC" id="2.7.11.1" evidence="1"/>
<dbReference type="Gene3D" id="1.10.510.10">
    <property type="entry name" value="Transferase(Phosphotransferase) domain 1"/>
    <property type="match status" value="1"/>
</dbReference>
<dbReference type="InterPro" id="IPR011009">
    <property type="entry name" value="Kinase-like_dom_sf"/>
</dbReference>
<name>A0AAU8DT77_9ACTN</name>
<dbReference type="PANTHER" id="PTHR43289:SF6">
    <property type="entry name" value="SERINE_THREONINE-PROTEIN KINASE NEKL-3"/>
    <property type="match status" value="1"/>
</dbReference>
<reference evidence="10" key="1">
    <citation type="submission" date="2024-05" db="EMBL/GenBank/DDBJ databases">
        <authorList>
            <person name="Cai S.Y."/>
            <person name="Jin L.M."/>
            <person name="Li H.R."/>
        </authorList>
    </citation>
    <scope>NUCLEOTIDE SEQUENCE</scope>
    <source>
        <strain evidence="10">A5-74</strain>
    </source>
</reference>
<dbReference type="CDD" id="cd14014">
    <property type="entry name" value="STKc_PknB_like"/>
    <property type="match status" value="1"/>
</dbReference>
<dbReference type="AlphaFoldDB" id="A0AAU8DT77"/>
<evidence type="ECO:0000256" key="8">
    <source>
        <dbReference type="SAM" id="MobiDB-lite"/>
    </source>
</evidence>
<keyword evidence="3 10" id="KW-0808">Transferase</keyword>
<feature type="domain" description="Protein kinase" evidence="9">
    <location>
        <begin position="13"/>
        <end position="277"/>
    </location>
</feature>
<dbReference type="InterPro" id="IPR000719">
    <property type="entry name" value="Prot_kinase_dom"/>
</dbReference>
<dbReference type="EMBL" id="CP159218">
    <property type="protein sequence ID" value="XCG65049.1"/>
    <property type="molecule type" value="Genomic_DNA"/>
</dbReference>
<organism evidence="10">
    <name type="scientific">Nakamurella sp. A5-74</name>
    <dbReference type="NCBI Taxonomy" id="3158264"/>
    <lineage>
        <taxon>Bacteria</taxon>
        <taxon>Bacillati</taxon>
        <taxon>Actinomycetota</taxon>
        <taxon>Actinomycetes</taxon>
        <taxon>Nakamurellales</taxon>
        <taxon>Nakamurellaceae</taxon>
        <taxon>Nakamurella</taxon>
    </lineage>
</organism>
<dbReference type="GO" id="GO:0004674">
    <property type="term" value="F:protein serine/threonine kinase activity"/>
    <property type="evidence" value="ECO:0007669"/>
    <property type="project" value="UniProtKB-KW"/>
</dbReference>
<feature type="region of interest" description="Disordered" evidence="8">
    <location>
        <begin position="343"/>
        <end position="375"/>
    </location>
</feature>
<evidence type="ECO:0000256" key="5">
    <source>
        <dbReference type="ARBA" id="ARBA00022777"/>
    </source>
</evidence>
<evidence type="ECO:0000256" key="1">
    <source>
        <dbReference type="ARBA" id="ARBA00012513"/>
    </source>
</evidence>
<sequence>MRAPAPAPELYGYSPVRFLGSGGFSDVFVYQQQRPNRAVAVKVLRPDAVNAQTLARFDAEADLMATLSTHPAIVTIHEAGISPDGRPYIVMEFCSQPNLSARYRAERMPTGEVLRIGVQLCGAVETTHRAGILHRDIKPSNVLTTDFHRPVLSDFGISVHRSALGSQTADAVGLSIPWSPPEAFDARVPLDERADLYSLAATLYTVLALRSPYDRPGGPNGSADLISRIRSAPLPVLSRSDVPPSLERVLARAMDKNPAARYATALDLARALQQVEIEMRLTPTEIDIRDRDPIRTQQEIGDSPATRVRALTVIEAQPEHPPVFPTPVPGSAGPIAPRFAAGVGTPDDSTGGTPGVDEQTRMRGRQAGGEMPAVPARVRRSRTPLIAVGVAGLLVAGVVAVVLTSGGGAAPVQGPPVDTFQQSTEAPIPVGPAAVVGLKGTVKGGVAEFTWTAPDARPGDRYQWKQTGVDDAKATLVAAPPVRIFQNAASACISVKVIAADGQASDASVSCVDG</sequence>
<dbReference type="Gene3D" id="3.30.200.20">
    <property type="entry name" value="Phosphorylase Kinase, domain 1"/>
    <property type="match status" value="1"/>
</dbReference>
<dbReference type="InterPro" id="IPR008271">
    <property type="entry name" value="Ser/Thr_kinase_AS"/>
</dbReference>
<evidence type="ECO:0000256" key="2">
    <source>
        <dbReference type="ARBA" id="ARBA00022527"/>
    </source>
</evidence>
<evidence type="ECO:0000259" key="9">
    <source>
        <dbReference type="PROSITE" id="PS50011"/>
    </source>
</evidence>
<evidence type="ECO:0000256" key="7">
    <source>
        <dbReference type="PROSITE-ProRule" id="PRU10141"/>
    </source>
</evidence>
<dbReference type="SMART" id="SM00220">
    <property type="entry name" value="S_TKc"/>
    <property type="match status" value="1"/>
</dbReference>